<accession>A0A0A7HCQ9</accession>
<dbReference type="Proteomes" id="UP000030715">
    <property type="component" value="Segment"/>
</dbReference>
<dbReference type="KEGG" id="vg:26632576"/>
<dbReference type="RefSeq" id="YP_009205963.1">
    <property type="nucleotide sequence ID" value="NC_028881.1"/>
</dbReference>
<dbReference type="OrthoDB" id="25476at10239"/>
<feature type="compositionally biased region" description="Acidic residues" evidence="1">
    <location>
        <begin position="96"/>
        <end position="105"/>
    </location>
</feature>
<keyword evidence="4" id="KW-1185">Reference proteome</keyword>
<dbReference type="GeneID" id="26632576"/>
<evidence type="ECO:0000313" key="4">
    <source>
        <dbReference type="Proteomes" id="UP000030715"/>
    </source>
</evidence>
<proteinExistence type="predicted"/>
<feature type="region of interest" description="Disordered" evidence="1">
    <location>
        <begin position="86"/>
        <end position="105"/>
    </location>
</feature>
<name>A0A0A7HCQ9_9CAUD</name>
<gene>
    <name evidence="3" type="ORF">VR5_270</name>
</gene>
<reference evidence="3 4" key="1">
    <citation type="submission" date="2014-10" db="EMBL/GenBank/DDBJ databases">
        <title>VR bacteriophages - a small but diverse group of low-temperature viruses.</title>
        <authorList>
            <person name="Kaliniene L."/>
            <person name="Meskys R."/>
            <person name="Simoliunas E."/>
            <person name="Zajanckauskaite A."/>
            <person name="Truncaite L."/>
        </authorList>
    </citation>
    <scope>NUCLEOTIDE SEQUENCE [LARGE SCALE GENOMIC DNA]</scope>
</reference>
<feature type="domain" description="DUF7418" evidence="2">
    <location>
        <begin position="1"/>
        <end position="104"/>
    </location>
</feature>
<evidence type="ECO:0000256" key="1">
    <source>
        <dbReference type="SAM" id="MobiDB-lite"/>
    </source>
</evidence>
<dbReference type="InterPro" id="IPR055841">
    <property type="entry name" value="DUF7418"/>
</dbReference>
<evidence type="ECO:0000259" key="2">
    <source>
        <dbReference type="Pfam" id="PF24193"/>
    </source>
</evidence>
<protein>
    <recommendedName>
        <fullName evidence="2">DUF7418 domain-containing protein</fullName>
    </recommendedName>
</protein>
<evidence type="ECO:0000313" key="3">
    <source>
        <dbReference type="EMBL" id="AIZ02056.1"/>
    </source>
</evidence>
<organism evidence="3 4">
    <name type="scientific">Escherichia phage vb_EcoM-VR5</name>
    <dbReference type="NCBI Taxonomy" id="1567026"/>
    <lineage>
        <taxon>Viruses</taxon>
        <taxon>Duplodnaviria</taxon>
        <taxon>Heunggongvirae</taxon>
        <taxon>Uroviricota</taxon>
        <taxon>Caudoviricetes</taxon>
        <taxon>Pantevenvirales</taxon>
        <taxon>Straboviridae</taxon>
        <taxon>Tevenvirinae</taxon>
        <taxon>Dhakavirus</taxon>
        <taxon>Dhakavirus vr5</taxon>
    </lineage>
</organism>
<sequence>MINYMNVGDEDIKDSYLQGNHVVDKVYCVDVIKSDKATGHLFATDVIFDSVENLKKLDHSKLSENSRIYFGNVHVEELYIGGDYESVKSGTSPTVEDADIYPEDN</sequence>
<dbReference type="Pfam" id="PF24193">
    <property type="entry name" value="DUF7418"/>
    <property type="match status" value="1"/>
</dbReference>
<dbReference type="EMBL" id="KP007359">
    <property type="protein sequence ID" value="AIZ02056.1"/>
    <property type="molecule type" value="Genomic_DNA"/>
</dbReference>